<feature type="domain" description="Integrase catalytic" evidence="4">
    <location>
        <begin position="90"/>
        <end position="208"/>
    </location>
</feature>
<organism evidence="5 6">
    <name type="scientific">Lactuca sativa</name>
    <name type="common">Garden lettuce</name>
    <dbReference type="NCBI Taxonomy" id="4236"/>
    <lineage>
        <taxon>Eukaryota</taxon>
        <taxon>Viridiplantae</taxon>
        <taxon>Streptophyta</taxon>
        <taxon>Embryophyta</taxon>
        <taxon>Tracheophyta</taxon>
        <taxon>Spermatophyta</taxon>
        <taxon>Magnoliopsida</taxon>
        <taxon>eudicotyledons</taxon>
        <taxon>Gunneridae</taxon>
        <taxon>Pentapetalae</taxon>
        <taxon>asterids</taxon>
        <taxon>campanulids</taxon>
        <taxon>Asterales</taxon>
        <taxon>Asteraceae</taxon>
        <taxon>Cichorioideae</taxon>
        <taxon>Cichorieae</taxon>
        <taxon>Lactucinae</taxon>
        <taxon>Lactuca</taxon>
    </lineage>
</organism>
<feature type="active site" evidence="2">
    <location>
        <position position="605"/>
    </location>
</feature>
<dbReference type="Gene3D" id="3.30.420.10">
    <property type="entry name" value="Ribonuclease H-like superfamily/Ribonuclease H"/>
    <property type="match status" value="1"/>
</dbReference>
<evidence type="ECO:0000256" key="1">
    <source>
        <dbReference type="ARBA" id="ARBA00010515"/>
    </source>
</evidence>
<protein>
    <recommendedName>
        <fullName evidence="4">Integrase catalytic domain-containing protein</fullName>
    </recommendedName>
</protein>
<dbReference type="SUPFAM" id="SSF53098">
    <property type="entry name" value="Ribonuclease H-like"/>
    <property type="match status" value="1"/>
</dbReference>
<dbReference type="InterPro" id="IPR025724">
    <property type="entry name" value="GAG-pre-integrase_dom"/>
</dbReference>
<dbReference type="InterPro" id="IPR057670">
    <property type="entry name" value="SH3_retrovirus"/>
</dbReference>
<evidence type="ECO:0000256" key="3">
    <source>
        <dbReference type="SAM" id="MobiDB-lite"/>
    </source>
</evidence>
<evidence type="ECO:0000313" key="6">
    <source>
        <dbReference type="Proteomes" id="UP000235145"/>
    </source>
</evidence>
<dbReference type="Pfam" id="PF13976">
    <property type="entry name" value="gag_pre-integrs"/>
    <property type="match status" value="1"/>
</dbReference>
<comment type="similarity">
    <text evidence="1">Belongs to the 'GDXG' lipolytic enzyme family.</text>
</comment>
<dbReference type="InterPro" id="IPR012337">
    <property type="entry name" value="RNaseH-like_sf"/>
</dbReference>
<dbReference type="InterPro" id="IPR013094">
    <property type="entry name" value="AB_hydrolase_3"/>
</dbReference>
<dbReference type="GO" id="GO:0016787">
    <property type="term" value="F:hydrolase activity"/>
    <property type="evidence" value="ECO:0007669"/>
    <property type="project" value="InterPro"/>
</dbReference>
<keyword evidence="6" id="KW-1185">Reference proteome</keyword>
<accession>A0A9R1V3E2</accession>
<feature type="region of interest" description="Disordered" evidence="3">
    <location>
        <begin position="282"/>
        <end position="312"/>
    </location>
</feature>
<sequence length="760" mass="85478">MALLCNGIYETVMVAENLGNDVLHIDSSNGLDKACLWHCCLGHVNKKHIAQLQNDGVLESFDLRVDDTCESCLLGKMTKSPFTGTCERGEETFEKFKEFKQEVENQFGRKIKMVRSDRGGEYLSIEFHDYLKECKIVSPLTPPRIPQLNGVAEQCNQTFLDMVRSMMSRASLPISFWGYALEATTHILNLVPTKKVSKIPHDMWTRKAPSLAHIKGWGCEAFVRRETHDKLEPRSERCIFTGYTQKSFGYLFYRPSDNILFVAKRGRELICQEDSRRQIDLEELQESSDEGTSNTGAQSEEETPVEPIDESLPLRRSSRISVPPVLYGFHIAAKGDKFISDSVLINLDEPNNYKEAMVGPESTKWKEAMDNEIHSMYENQVWNLVDNVPGCKTVGCKWIFKKKTDMDGKMDVKTTFLNGKLAEDVYMSQPEGFVNAEHPNRVWSGVLVMDSSSNQIVKEIPGVIRVYKDGRFQKLAGTDVVPAGIDPSSGVQSKDVIISPETNLSARLYLPKTPTKKLPLLIYIHGGGFIIDTAASPLYHDFLNLIAAESNVVIVSVDYRTAPEYPVPTCFNDSWEAIKWVAGNCPEPWLNDYADRENVFFAGDSAGANIAHQMAIRVGLENPCLSINLCGIILLHPYFWGKDRIGSEGEDPRKTLLDDMWIFAHPGTSGLDDPLINPAKDPNLSDLGCSRVLVCVAEKDIGKNRGWYYKDNLGKNGWNGDIEVIEDRGEDHVFFLFNPSANNASTLRRRICTFINHMDN</sequence>
<reference evidence="5 6" key="1">
    <citation type="journal article" date="2017" name="Nat. Commun.">
        <title>Genome assembly with in vitro proximity ligation data and whole-genome triplication in lettuce.</title>
        <authorList>
            <person name="Reyes-Chin-Wo S."/>
            <person name="Wang Z."/>
            <person name="Yang X."/>
            <person name="Kozik A."/>
            <person name="Arikit S."/>
            <person name="Song C."/>
            <person name="Xia L."/>
            <person name="Froenicke L."/>
            <person name="Lavelle D.O."/>
            <person name="Truco M.J."/>
            <person name="Xia R."/>
            <person name="Zhu S."/>
            <person name="Xu C."/>
            <person name="Xu H."/>
            <person name="Xu X."/>
            <person name="Cox K."/>
            <person name="Korf I."/>
            <person name="Meyers B.C."/>
            <person name="Michelmore R.W."/>
        </authorList>
    </citation>
    <scope>NUCLEOTIDE SEQUENCE [LARGE SCALE GENOMIC DNA]</scope>
    <source>
        <strain evidence="6">cv. Salinas</strain>
        <tissue evidence="5">Seedlings</tissue>
    </source>
</reference>
<dbReference type="InterPro" id="IPR001584">
    <property type="entry name" value="Integrase_cat-core"/>
</dbReference>
<dbReference type="GO" id="GO:0015074">
    <property type="term" value="P:DNA integration"/>
    <property type="evidence" value="ECO:0007669"/>
    <property type="project" value="InterPro"/>
</dbReference>
<dbReference type="Pfam" id="PF25597">
    <property type="entry name" value="SH3_retrovirus"/>
    <property type="match status" value="1"/>
</dbReference>
<dbReference type="Pfam" id="PF07859">
    <property type="entry name" value="Abhydrolase_3"/>
    <property type="match status" value="1"/>
</dbReference>
<gene>
    <name evidence="5" type="ORF">LSAT_V11C700376700</name>
</gene>
<dbReference type="InterPro" id="IPR033140">
    <property type="entry name" value="Lipase_GDXG_put_SER_AS"/>
</dbReference>
<dbReference type="InterPro" id="IPR029058">
    <property type="entry name" value="AB_hydrolase_fold"/>
</dbReference>
<comment type="caution">
    <text evidence="5">The sequence shown here is derived from an EMBL/GenBank/DDBJ whole genome shotgun (WGS) entry which is preliminary data.</text>
</comment>
<feature type="compositionally biased region" description="Acidic residues" evidence="3">
    <location>
        <begin position="299"/>
        <end position="309"/>
    </location>
</feature>
<evidence type="ECO:0000259" key="4">
    <source>
        <dbReference type="PROSITE" id="PS50994"/>
    </source>
</evidence>
<dbReference type="EMBL" id="NBSK02000007">
    <property type="protein sequence ID" value="KAJ0198583.1"/>
    <property type="molecule type" value="Genomic_DNA"/>
</dbReference>
<evidence type="ECO:0000256" key="2">
    <source>
        <dbReference type="PROSITE-ProRule" id="PRU10038"/>
    </source>
</evidence>
<dbReference type="PROSITE" id="PS01174">
    <property type="entry name" value="LIPASE_GDXG_SER"/>
    <property type="match status" value="1"/>
</dbReference>
<name>A0A9R1V3E2_LACSA</name>
<dbReference type="InterPro" id="IPR036397">
    <property type="entry name" value="RNaseH_sf"/>
</dbReference>
<dbReference type="PANTHER" id="PTHR23024:SF467">
    <property type="entry name" value="CARBOXYLESTERASE 12-RELATED"/>
    <property type="match status" value="1"/>
</dbReference>
<dbReference type="Proteomes" id="UP000235145">
    <property type="component" value="Unassembled WGS sequence"/>
</dbReference>
<dbReference type="GO" id="GO:0003676">
    <property type="term" value="F:nucleic acid binding"/>
    <property type="evidence" value="ECO:0007669"/>
    <property type="project" value="InterPro"/>
</dbReference>
<dbReference type="PROSITE" id="PS50994">
    <property type="entry name" value="INTEGRASE"/>
    <property type="match status" value="1"/>
</dbReference>
<dbReference type="PANTHER" id="PTHR23024">
    <property type="entry name" value="ARYLACETAMIDE DEACETYLASE"/>
    <property type="match status" value="1"/>
</dbReference>
<dbReference type="InterPro" id="IPR050466">
    <property type="entry name" value="Carboxylest/Gibb_receptor"/>
</dbReference>
<proteinExistence type="inferred from homology"/>
<dbReference type="Gene3D" id="3.40.50.1820">
    <property type="entry name" value="alpha/beta hydrolase"/>
    <property type="match status" value="1"/>
</dbReference>
<dbReference type="AlphaFoldDB" id="A0A9R1V3E2"/>
<evidence type="ECO:0000313" key="5">
    <source>
        <dbReference type="EMBL" id="KAJ0198583.1"/>
    </source>
</evidence>
<dbReference type="SUPFAM" id="SSF53474">
    <property type="entry name" value="alpha/beta-Hydrolases"/>
    <property type="match status" value="1"/>
</dbReference>